<organism evidence="5 6">
    <name type="scientific">Roseomonas indoligenes</name>
    <dbReference type="NCBI Taxonomy" id="2820811"/>
    <lineage>
        <taxon>Bacteria</taxon>
        <taxon>Pseudomonadati</taxon>
        <taxon>Pseudomonadota</taxon>
        <taxon>Alphaproteobacteria</taxon>
        <taxon>Acetobacterales</taxon>
        <taxon>Roseomonadaceae</taxon>
        <taxon>Roseomonas</taxon>
    </lineage>
</organism>
<keyword evidence="3" id="KW-0560">Oxidoreductase</keyword>
<dbReference type="Pfam" id="PF03450">
    <property type="entry name" value="CO_deh_flav_C"/>
    <property type="match status" value="1"/>
</dbReference>
<dbReference type="InterPro" id="IPR016167">
    <property type="entry name" value="FAD-bd_PCMH_sub1"/>
</dbReference>
<evidence type="ECO:0000313" key="6">
    <source>
        <dbReference type="Proteomes" id="UP000677537"/>
    </source>
</evidence>
<keyword evidence="2" id="KW-0274">FAD</keyword>
<feature type="domain" description="FAD-binding PCMH-type" evidence="4">
    <location>
        <begin position="1"/>
        <end position="176"/>
    </location>
</feature>
<dbReference type="SUPFAM" id="SSF56176">
    <property type="entry name" value="FAD-binding/transporter-associated domain-like"/>
    <property type="match status" value="1"/>
</dbReference>
<dbReference type="Gene3D" id="3.30.390.50">
    <property type="entry name" value="CO dehydrogenase flavoprotein, C-terminal domain"/>
    <property type="match status" value="1"/>
</dbReference>
<dbReference type="SMART" id="SM01092">
    <property type="entry name" value="CO_deh_flav_C"/>
    <property type="match status" value="1"/>
</dbReference>
<dbReference type="Proteomes" id="UP000677537">
    <property type="component" value="Unassembled WGS sequence"/>
</dbReference>
<evidence type="ECO:0000259" key="4">
    <source>
        <dbReference type="PROSITE" id="PS51387"/>
    </source>
</evidence>
<dbReference type="Pfam" id="PF00941">
    <property type="entry name" value="FAD_binding_5"/>
    <property type="match status" value="1"/>
</dbReference>
<dbReference type="SUPFAM" id="SSF55447">
    <property type="entry name" value="CO dehydrogenase flavoprotein C-terminal domain-like"/>
    <property type="match status" value="1"/>
</dbReference>
<dbReference type="PANTHER" id="PTHR42659">
    <property type="entry name" value="XANTHINE DEHYDROGENASE SUBUNIT C-RELATED"/>
    <property type="match status" value="1"/>
</dbReference>
<dbReference type="InterPro" id="IPR051312">
    <property type="entry name" value="Diverse_Substr_Oxidored"/>
</dbReference>
<dbReference type="InterPro" id="IPR016169">
    <property type="entry name" value="FAD-bd_PCMH_sub2"/>
</dbReference>
<accession>A0A940S6N9</accession>
<evidence type="ECO:0000313" key="5">
    <source>
        <dbReference type="EMBL" id="MBP0495731.1"/>
    </source>
</evidence>
<dbReference type="GO" id="GO:0071949">
    <property type="term" value="F:FAD binding"/>
    <property type="evidence" value="ECO:0007669"/>
    <property type="project" value="InterPro"/>
</dbReference>
<name>A0A940S6N9_9PROT</name>
<dbReference type="InterPro" id="IPR002346">
    <property type="entry name" value="Mopterin_DH_FAD-bd"/>
</dbReference>
<dbReference type="AlphaFoldDB" id="A0A940S6N9"/>
<evidence type="ECO:0000256" key="2">
    <source>
        <dbReference type="ARBA" id="ARBA00022827"/>
    </source>
</evidence>
<evidence type="ECO:0000256" key="1">
    <source>
        <dbReference type="ARBA" id="ARBA00022630"/>
    </source>
</evidence>
<dbReference type="Gene3D" id="3.30.465.10">
    <property type="match status" value="1"/>
</dbReference>
<dbReference type="Gene3D" id="3.30.43.10">
    <property type="entry name" value="Uridine Diphospho-n-acetylenolpyruvylglucosamine Reductase, domain 2"/>
    <property type="match status" value="1"/>
</dbReference>
<dbReference type="GO" id="GO:0016491">
    <property type="term" value="F:oxidoreductase activity"/>
    <property type="evidence" value="ECO:0007669"/>
    <property type="project" value="UniProtKB-KW"/>
</dbReference>
<dbReference type="PROSITE" id="PS51387">
    <property type="entry name" value="FAD_PCMH"/>
    <property type="match status" value="1"/>
</dbReference>
<protein>
    <submittedName>
        <fullName evidence="5">Xanthine dehydrogenase family protein subunit M</fullName>
    </submittedName>
</protein>
<sequence length="294" mass="30690">MKAAPFAYHDPRSVEEALHLLATLENARLLAGGQSLMPMLNMRVAFPDHLIDLNRVEGLAGVTAEGGALRIGAMTRQRDIEESPLVRAHLPLMSEALTHVGHRQTRNRGTIGGSLCNLDPSAELVAVATALDAVLEVQGPSGARDLSIHELPLGFMTPSLAPEEMLTAIRIPLPPAGHGAAFEEFARRHGDYAITSAAAVLVLEGGRIARASLTLGGVGAGPLRLRSAEAALAGQAPSEALLREAAAACGSIDAMSDPQAPAWYRRRLAATLARRALTAAASRATTPARQGGLA</sequence>
<gene>
    <name evidence="5" type="ORF">J5Y10_23305</name>
</gene>
<keyword evidence="1" id="KW-0285">Flavoprotein</keyword>
<evidence type="ECO:0000256" key="3">
    <source>
        <dbReference type="ARBA" id="ARBA00023002"/>
    </source>
</evidence>
<reference evidence="5" key="1">
    <citation type="submission" date="2021-03" db="EMBL/GenBank/DDBJ databases">
        <authorList>
            <person name="So Y."/>
        </authorList>
    </citation>
    <scope>NUCLEOTIDE SEQUENCE</scope>
    <source>
        <strain evidence="5">SG15</strain>
    </source>
</reference>
<dbReference type="InterPro" id="IPR036683">
    <property type="entry name" value="CO_DH_flav_C_dom_sf"/>
</dbReference>
<proteinExistence type="predicted"/>
<keyword evidence="6" id="KW-1185">Reference proteome</keyword>
<dbReference type="RefSeq" id="WP_209376527.1">
    <property type="nucleotide sequence ID" value="NZ_JAGIZA010000020.1"/>
</dbReference>
<dbReference type="PANTHER" id="PTHR42659:SF2">
    <property type="entry name" value="XANTHINE DEHYDROGENASE SUBUNIT C-RELATED"/>
    <property type="match status" value="1"/>
</dbReference>
<comment type="caution">
    <text evidence="5">The sequence shown here is derived from an EMBL/GenBank/DDBJ whole genome shotgun (WGS) entry which is preliminary data.</text>
</comment>
<dbReference type="InterPro" id="IPR005107">
    <property type="entry name" value="CO_DH_flav_C"/>
</dbReference>
<dbReference type="InterPro" id="IPR016166">
    <property type="entry name" value="FAD-bd_PCMH"/>
</dbReference>
<dbReference type="EMBL" id="JAGIZA010000020">
    <property type="protein sequence ID" value="MBP0495731.1"/>
    <property type="molecule type" value="Genomic_DNA"/>
</dbReference>
<dbReference type="InterPro" id="IPR036318">
    <property type="entry name" value="FAD-bd_PCMH-like_sf"/>
</dbReference>